<keyword evidence="3 5" id="KW-0326">Glycosidase</keyword>
<evidence type="ECO:0000313" key="6">
    <source>
        <dbReference type="Proteomes" id="UP001174839"/>
    </source>
</evidence>
<sequence length="438" mass="50839">MTSDLKLLAQEVLEGNWQDGFTIPCKGLYPFQWNWDSGFIALGWAHLDMERAKAEFRSLLKGQWSNGFLPHIVFHNEAESYFPGPEVWDVGRSPDAPQARTSGITQPPVLGYILELLYEISGEPLLDFIDEIFPALYAWHHYFYTRRDPNKEGLVYICHNWEAGTDNTPVWDAVWEGLDSPEYELNRRDTQHVDASNRPSNREYQHYIHLVELFKSWDYDDVQIAEKSPFLIQDPLFNSLLIRSNESLIHLGKRIGKDVEVAQLQKWQALSKAHFHKKLFSEQRKAYVYFDLRANRRLDALSSSSFTPLLAGIPDAETAGDIVKTHLDKGRFTGVGPSYFLCPSFDPESPSFDPKRYWRGPVWINLNWLIYQGLNRYGFNKVAENVRRDTLALLEECGFYEYFDPRRDLDPGHFRGYGGNHFSWSAALYLDLIRRKAL</sequence>
<dbReference type="RefSeq" id="WP_289726003.1">
    <property type="nucleotide sequence ID" value="NZ_JAUDUY010000012.1"/>
</dbReference>
<evidence type="ECO:0000256" key="3">
    <source>
        <dbReference type="ARBA" id="ARBA00023295"/>
    </source>
</evidence>
<organism evidence="5 6">
    <name type="scientific">Robiginitalea aurantiaca</name>
    <dbReference type="NCBI Taxonomy" id="3056915"/>
    <lineage>
        <taxon>Bacteria</taxon>
        <taxon>Pseudomonadati</taxon>
        <taxon>Bacteroidota</taxon>
        <taxon>Flavobacteriia</taxon>
        <taxon>Flavobacteriales</taxon>
        <taxon>Flavobacteriaceae</taxon>
        <taxon>Robiginitalea</taxon>
    </lineage>
</organism>
<reference evidence="5" key="1">
    <citation type="submission" date="2023-06" db="EMBL/GenBank/DDBJ databases">
        <title>Robiginitalea aurantiacus sp. nov. and Algoriphagus sediminis sp. nov., isolated from coastal sediment.</title>
        <authorList>
            <person name="Zhou Z.Y."/>
            <person name="An J."/>
            <person name="Jia Y.W."/>
            <person name="Du Z.J."/>
        </authorList>
    </citation>
    <scope>NUCLEOTIDE SEQUENCE</scope>
    <source>
        <strain evidence="5">M39</strain>
    </source>
</reference>
<dbReference type="InterPro" id="IPR012341">
    <property type="entry name" value="6hp_glycosidase-like_sf"/>
</dbReference>
<gene>
    <name evidence="5" type="ORF">QU605_14260</name>
</gene>
<dbReference type="Proteomes" id="UP001174839">
    <property type="component" value="Unassembled WGS sequence"/>
</dbReference>
<accession>A0ABT7WI92</accession>
<dbReference type="InterPro" id="IPR008928">
    <property type="entry name" value="6-hairpin_glycosidase_sf"/>
</dbReference>
<protein>
    <submittedName>
        <fullName evidence="5">Trehalase family glycosidase</fullName>
    </submittedName>
</protein>
<dbReference type="PANTHER" id="PTHR10412">
    <property type="entry name" value="MANNOSYL-OLIGOSACCHARIDE GLUCOSIDASE"/>
    <property type="match status" value="1"/>
</dbReference>
<comment type="caution">
    <text evidence="5">The sequence shown here is derived from an EMBL/GenBank/DDBJ whole genome shotgun (WGS) entry which is preliminary data.</text>
</comment>
<dbReference type="GO" id="GO:0016798">
    <property type="term" value="F:hydrolase activity, acting on glycosyl bonds"/>
    <property type="evidence" value="ECO:0007669"/>
    <property type="project" value="UniProtKB-KW"/>
</dbReference>
<dbReference type="Gene3D" id="1.50.10.10">
    <property type="match status" value="1"/>
</dbReference>
<comment type="similarity">
    <text evidence="1">Belongs to the glycosyl hydrolase 63 family.</text>
</comment>
<feature type="domain" description="Mannosylglycerate hydrolase MGH1-like glycoside hydrolase" evidence="4">
    <location>
        <begin position="29"/>
        <end position="425"/>
    </location>
</feature>
<dbReference type="Pfam" id="PF22422">
    <property type="entry name" value="MGH1-like_GH"/>
    <property type="match status" value="1"/>
</dbReference>
<dbReference type="SUPFAM" id="SSF48208">
    <property type="entry name" value="Six-hairpin glycosidases"/>
    <property type="match status" value="1"/>
</dbReference>
<evidence type="ECO:0000259" key="4">
    <source>
        <dbReference type="Pfam" id="PF22422"/>
    </source>
</evidence>
<keyword evidence="2" id="KW-0378">Hydrolase</keyword>
<evidence type="ECO:0000256" key="1">
    <source>
        <dbReference type="ARBA" id="ARBA00010833"/>
    </source>
</evidence>
<dbReference type="InterPro" id="IPR004888">
    <property type="entry name" value="Glycoside_hydrolase_63"/>
</dbReference>
<dbReference type="InterPro" id="IPR054491">
    <property type="entry name" value="MGH1-like_GH"/>
</dbReference>
<dbReference type="PANTHER" id="PTHR10412:SF11">
    <property type="entry name" value="MANNOSYL-OLIGOSACCHARIDE GLUCOSIDASE"/>
    <property type="match status" value="1"/>
</dbReference>
<dbReference type="EMBL" id="JAUDUY010000012">
    <property type="protein sequence ID" value="MDM9632638.1"/>
    <property type="molecule type" value="Genomic_DNA"/>
</dbReference>
<proteinExistence type="inferred from homology"/>
<evidence type="ECO:0000256" key="2">
    <source>
        <dbReference type="ARBA" id="ARBA00022801"/>
    </source>
</evidence>
<keyword evidence="6" id="KW-1185">Reference proteome</keyword>
<evidence type="ECO:0000313" key="5">
    <source>
        <dbReference type="EMBL" id="MDM9632638.1"/>
    </source>
</evidence>
<name>A0ABT7WI92_9FLAO</name>